<gene>
    <name evidence="1" type="ORF">ES332_A02G073700v1</name>
</gene>
<accession>A0A5D2RE09</accession>
<protein>
    <submittedName>
        <fullName evidence="1">Uncharacterized protein</fullName>
    </submittedName>
</protein>
<evidence type="ECO:0000313" key="1">
    <source>
        <dbReference type="EMBL" id="TYI39071.1"/>
    </source>
</evidence>
<organism evidence="1 2">
    <name type="scientific">Gossypium tomentosum</name>
    <name type="common">Hawaiian cotton</name>
    <name type="synonym">Gossypium sandvicense</name>
    <dbReference type="NCBI Taxonomy" id="34277"/>
    <lineage>
        <taxon>Eukaryota</taxon>
        <taxon>Viridiplantae</taxon>
        <taxon>Streptophyta</taxon>
        <taxon>Embryophyta</taxon>
        <taxon>Tracheophyta</taxon>
        <taxon>Spermatophyta</taxon>
        <taxon>Magnoliopsida</taxon>
        <taxon>eudicotyledons</taxon>
        <taxon>Gunneridae</taxon>
        <taxon>Pentapetalae</taxon>
        <taxon>rosids</taxon>
        <taxon>malvids</taxon>
        <taxon>Malvales</taxon>
        <taxon>Malvaceae</taxon>
        <taxon>Malvoideae</taxon>
        <taxon>Gossypium</taxon>
    </lineage>
</organism>
<sequence length="100" mass="10917">MQNLGVSNINDDLTMLGVNSHFNPTSNDPVEAVVKLNSEVLDPRRYSAVIFKENKVPKIISSNEDADLIGRYKGILISKGKDQGLRVDLSVVAALSTKSF</sequence>
<dbReference type="EMBL" id="CM017611">
    <property type="protein sequence ID" value="TYI39071.1"/>
    <property type="molecule type" value="Genomic_DNA"/>
</dbReference>
<keyword evidence="2" id="KW-1185">Reference proteome</keyword>
<dbReference type="AlphaFoldDB" id="A0A5D2RE09"/>
<dbReference type="Proteomes" id="UP000322667">
    <property type="component" value="Chromosome A02"/>
</dbReference>
<evidence type="ECO:0000313" key="2">
    <source>
        <dbReference type="Proteomes" id="UP000322667"/>
    </source>
</evidence>
<proteinExistence type="predicted"/>
<reference evidence="1 2" key="1">
    <citation type="submission" date="2019-07" db="EMBL/GenBank/DDBJ databases">
        <title>WGS assembly of Gossypium tomentosum.</title>
        <authorList>
            <person name="Chen Z.J."/>
            <person name="Sreedasyam A."/>
            <person name="Ando A."/>
            <person name="Song Q."/>
            <person name="De L."/>
            <person name="Hulse-Kemp A."/>
            <person name="Ding M."/>
            <person name="Ye W."/>
            <person name="Kirkbride R."/>
            <person name="Jenkins J."/>
            <person name="Plott C."/>
            <person name="Lovell J."/>
            <person name="Lin Y.-M."/>
            <person name="Vaughn R."/>
            <person name="Liu B."/>
            <person name="Li W."/>
            <person name="Simpson S."/>
            <person name="Scheffler B."/>
            <person name="Saski C."/>
            <person name="Grover C."/>
            <person name="Hu G."/>
            <person name="Conover J."/>
            <person name="Carlson J."/>
            <person name="Shu S."/>
            <person name="Boston L."/>
            <person name="Williams M."/>
            <person name="Peterson D."/>
            <person name="Mcgee K."/>
            <person name="Jones D."/>
            <person name="Wendel J."/>
            <person name="Stelly D."/>
            <person name="Grimwood J."/>
            <person name="Schmutz J."/>
        </authorList>
    </citation>
    <scope>NUCLEOTIDE SEQUENCE [LARGE SCALE GENOMIC DNA]</scope>
    <source>
        <strain evidence="1">7179.01</strain>
    </source>
</reference>
<name>A0A5D2RE09_GOSTO</name>